<dbReference type="SMART" id="SM00422">
    <property type="entry name" value="HTH_MERR"/>
    <property type="match status" value="1"/>
</dbReference>
<evidence type="ECO:0000313" key="4">
    <source>
        <dbReference type="EMBL" id="EIG55356.1"/>
    </source>
</evidence>
<name>I2Q6F0_9BACT</name>
<accession>I2Q6F0</accession>
<dbReference type="PROSITE" id="PS50937">
    <property type="entry name" value="HTH_MERR_2"/>
    <property type="match status" value="1"/>
</dbReference>
<dbReference type="HOGENOM" id="CLU_045945_4_1_7"/>
<keyword evidence="1" id="KW-0238">DNA-binding</keyword>
<feature type="domain" description="HTH merR-type" evidence="3">
    <location>
        <begin position="5"/>
        <end position="75"/>
    </location>
</feature>
<dbReference type="OrthoDB" id="9810140at2"/>
<dbReference type="Gene3D" id="1.10.1660.10">
    <property type="match status" value="1"/>
</dbReference>
<dbReference type="eggNOG" id="COG0789">
    <property type="taxonomic scope" value="Bacteria"/>
</dbReference>
<feature type="compositionally biased region" description="Low complexity" evidence="2">
    <location>
        <begin position="74"/>
        <end position="90"/>
    </location>
</feature>
<dbReference type="InterPro" id="IPR000551">
    <property type="entry name" value="MerR-type_HTH_dom"/>
</dbReference>
<evidence type="ECO:0000259" key="3">
    <source>
        <dbReference type="PROSITE" id="PS50937"/>
    </source>
</evidence>
<sequence length="114" mass="12522">MASRTYKIGEIAGLTGLKPFVLRFWESEFPQLVPVRTPKGQRLYTDEHLALILRIKTLLYDEKLTIDGARRRLSAAPASGAGPDSGSDPGPGSGRDALREVYDELLAIRKLLGD</sequence>
<proteinExistence type="predicted"/>
<reference evidence="4" key="1">
    <citation type="submission" date="2011-11" db="EMBL/GenBank/DDBJ databases">
        <title>Improved High-Quality Draft sequence of Desulfovibrio sp. U5L.</title>
        <authorList>
            <consortium name="US DOE Joint Genome Institute"/>
            <person name="Lucas S."/>
            <person name="Han J."/>
            <person name="Lapidus A."/>
            <person name="Cheng J.-F."/>
            <person name="Goodwin L."/>
            <person name="Pitluck S."/>
            <person name="Peters L."/>
            <person name="Ovchinnikova G."/>
            <person name="Held B."/>
            <person name="Detter J.C."/>
            <person name="Han C."/>
            <person name="Tapia R."/>
            <person name="Land M."/>
            <person name="Hauser L."/>
            <person name="Kyrpides N."/>
            <person name="Ivanova N."/>
            <person name="Pagani I."/>
            <person name="Gabster J."/>
            <person name="Walker C."/>
            <person name="Stolyar S."/>
            <person name="Stahl D."/>
            <person name="Arkin A."/>
            <person name="Dehal P."/>
            <person name="Hazen T."/>
            <person name="Woyke T."/>
        </authorList>
    </citation>
    <scope>NUCLEOTIDE SEQUENCE [LARGE SCALE GENOMIC DNA]</scope>
    <source>
        <strain evidence="4">U5L</strain>
    </source>
</reference>
<gene>
    <name evidence="4" type="ORF">DesU5LDRAFT_3738</name>
</gene>
<dbReference type="InterPro" id="IPR047057">
    <property type="entry name" value="MerR_fam"/>
</dbReference>
<dbReference type="STRING" id="596152.DesU5LDRAFT_3738"/>
<protein>
    <submittedName>
        <fullName evidence="4">Putative transcriptional regulator</fullName>
    </submittedName>
</protein>
<feature type="region of interest" description="Disordered" evidence="2">
    <location>
        <begin position="74"/>
        <end position="96"/>
    </location>
</feature>
<evidence type="ECO:0000256" key="1">
    <source>
        <dbReference type="ARBA" id="ARBA00023125"/>
    </source>
</evidence>
<organism evidence="4">
    <name type="scientific">Desulfovibrio sp. U5L</name>
    <dbReference type="NCBI Taxonomy" id="596152"/>
    <lineage>
        <taxon>Bacteria</taxon>
        <taxon>Pseudomonadati</taxon>
        <taxon>Thermodesulfobacteriota</taxon>
        <taxon>Desulfovibrionia</taxon>
        <taxon>Desulfovibrionales</taxon>
        <taxon>Desulfovibrionaceae</taxon>
        <taxon>Desulfovibrio</taxon>
    </lineage>
</organism>
<dbReference type="PANTHER" id="PTHR30204">
    <property type="entry name" value="REDOX-CYCLING DRUG-SENSING TRANSCRIPTIONAL ACTIVATOR SOXR"/>
    <property type="match status" value="1"/>
</dbReference>
<dbReference type="GO" id="GO:0003677">
    <property type="term" value="F:DNA binding"/>
    <property type="evidence" value="ECO:0007669"/>
    <property type="project" value="UniProtKB-KW"/>
</dbReference>
<dbReference type="PANTHER" id="PTHR30204:SF15">
    <property type="entry name" value="BLL5018 PROTEIN"/>
    <property type="match status" value="1"/>
</dbReference>
<dbReference type="GO" id="GO:0003700">
    <property type="term" value="F:DNA-binding transcription factor activity"/>
    <property type="evidence" value="ECO:0007669"/>
    <property type="project" value="InterPro"/>
</dbReference>
<dbReference type="InterPro" id="IPR009061">
    <property type="entry name" value="DNA-bd_dom_put_sf"/>
</dbReference>
<evidence type="ECO:0000256" key="2">
    <source>
        <dbReference type="SAM" id="MobiDB-lite"/>
    </source>
</evidence>
<dbReference type="SUPFAM" id="SSF46955">
    <property type="entry name" value="Putative DNA-binding domain"/>
    <property type="match status" value="1"/>
</dbReference>
<dbReference type="CDD" id="cd04765">
    <property type="entry name" value="HTH_MlrA-like_sg2"/>
    <property type="match status" value="1"/>
</dbReference>
<dbReference type="Pfam" id="PF13411">
    <property type="entry name" value="MerR_1"/>
    <property type="match status" value="1"/>
</dbReference>
<dbReference type="AlphaFoldDB" id="I2Q6F0"/>
<dbReference type="EMBL" id="JH600068">
    <property type="protein sequence ID" value="EIG55356.1"/>
    <property type="molecule type" value="Genomic_DNA"/>
</dbReference>